<comment type="caution">
    <text evidence="8">The sequence shown here is derived from an EMBL/GenBank/DDBJ whole genome shotgun (WGS) entry which is preliminary data.</text>
</comment>
<dbReference type="InterPro" id="IPR036259">
    <property type="entry name" value="MFS_trans_sf"/>
</dbReference>
<evidence type="ECO:0000259" key="7">
    <source>
        <dbReference type="PROSITE" id="PS50850"/>
    </source>
</evidence>
<dbReference type="SUPFAM" id="SSF103473">
    <property type="entry name" value="MFS general substrate transporter"/>
    <property type="match status" value="1"/>
</dbReference>
<feature type="transmembrane region" description="Helical" evidence="6">
    <location>
        <begin position="35"/>
        <end position="58"/>
    </location>
</feature>
<dbReference type="GO" id="GO:0005886">
    <property type="term" value="C:plasma membrane"/>
    <property type="evidence" value="ECO:0007669"/>
    <property type="project" value="UniProtKB-SubCell"/>
</dbReference>
<dbReference type="Proteomes" id="UP000266482">
    <property type="component" value="Unassembled WGS sequence"/>
</dbReference>
<evidence type="ECO:0000256" key="5">
    <source>
        <dbReference type="ARBA" id="ARBA00023136"/>
    </source>
</evidence>
<dbReference type="Gene3D" id="1.20.1250.20">
    <property type="entry name" value="MFS general substrate transporter like domains"/>
    <property type="match status" value="1"/>
</dbReference>
<dbReference type="InterPro" id="IPR011701">
    <property type="entry name" value="MFS"/>
</dbReference>
<feature type="transmembrane region" description="Helical" evidence="6">
    <location>
        <begin position="158"/>
        <end position="182"/>
    </location>
</feature>
<dbReference type="EMBL" id="QXQA01000008">
    <property type="protein sequence ID" value="RIX52178.1"/>
    <property type="molecule type" value="Genomic_DNA"/>
</dbReference>
<dbReference type="OrthoDB" id="9814001at2"/>
<feature type="transmembrane region" description="Helical" evidence="6">
    <location>
        <begin position="124"/>
        <end position="146"/>
    </location>
</feature>
<evidence type="ECO:0000256" key="2">
    <source>
        <dbReference type="ARBA" id="ARBA00022448"/>
    </source>
</evidence>
<feature type="transmembrane region" description="Helical" evidence="6">
    <location>
        <begin position="101"/>
        <end position="118"/>
    </location>
</feature>
<proteinExistence type="predicted"/>
<keyword evidence="5 6" id="KW-0472">Membrane</keyword>
<sequence length="434" mass="46102">MMGEYERDAAAFSLETRGWCRHMRKYPKQSYWSGTYLRICVCNLFLFCSFQMLLPILPVYMIDNGGSESAVGWITGLITIAAVLIRPFSGYALDRFRRRPVVVLGSIVLALAAGAYAISAQVGWMLSVSLLLGIGWGIMTAAYSTIVSDLVPSDRQGAGIGTFMLFGMAGMAVAPFIGGWLIDKYGPSAFFGTACFLALLSLLLFLPGAGSHSALRASLPEGGQSRSRNKLFERTSLFPALLILLFTIGYGGIISFASLLGMKLGIENGGIFFLVSNAAAMLVRPPAGKLFDARGHATVLLPGLTIGVIAFIVLSLASGQMMFIIAACLYGLSFGAVQPSILAWTIQRAAKDRRGAANSTFLVGMDSGIALGSISFGVIAQASGYEAVFLYSAVLLVALLAVYGISLARSRSSRMPGVAENREGEHKGTSIKGD</sequence>
<dbReference type="AlphaFoldDB" id="A0A3A1UUF7"/>
<protein>
    <submittedName>
        <fullName evidence="8">MFS transporter</fullName>
    </submittedName>
</protein>
<feature type="transmembrane region" description="Helical" evidence="6">
    <location>
        <begin position="70"/>
        <end position="89"/>
    </location>
</feature>
<keyword evidence="3 6" id="KW-0812">Transmembrane</keyword>
<evidence type="ECO:0000313" key="8">
    <source>
        <dbReference type="EMBL" id="RIX52178.1"/>
    </source>
</evidence>
<evidence type="ECO:0000256" key="6">
    <source>
        <dbReference type="SAM" id="Phobius"/>
    </source>
</evidence>
<gene>
    <name evidence="8" type="ORF">D3P08_14510</name>
</gene>
<dbReference type="PANTHER" id="PTHR23531">
    <property type="entry name" value="QUINOLENE RESISTANCE PROTEIN NORA"/>
    <property type="match status" value="1"/>
</dbReference>
<keyword evidence="9" id="KW-1185">Reference proteome</keyword>
<feature type="transmembrane region" description="Helical" evidence="6">
    <location>
        <begin position="323"/>
        <end position="344"/>
    </location>
</feature>
<organism evidence="8 9">
    <name type="scientific">Paenibacillus nanensis</name>
    <dbReference type="NCBI Taxonomy" id="393251"/>
    <lineage>
        <taxon>Bacteria</taxon>
        <taxon>Bacillati</taxon>
        <taxon>Bacillota</taxon>
        <taxon>Bacilli</taxon>
        <taxon>Bacillales</taxon>
        <taxon>Paenibacillaceae</taxon>
        <taxon>Paenibacillus</taxon>
    </lineage>
</organism>
<dbReference type="Pfam" id="PF07690">
    <property type="entry name" value="MFS_1"/>
    <property type="match status" value="1"/>
</dbReference>
<name>A0A3A1UUF7_9BACL</name>
<keyword evidence="2" id="KW-0813">Transport</keyword>
<feature type="transmembrane region" description="Helical" evidence="6">
    <location>
        <begin position="188"/>
        <end position="206"/>
    </location>
</feature>
<evidence type="ECO:0000256" key="3">
    <source>
        <dbReference type="ARBA" id="ARBA00022692"/>
    </source>
</evidence>
<feature type="transmembrane region" description="Helical" evidence="6">
    <location>
        <begin position="299"/>
        <end position="317"/>
    </location>
</feature>
<feature type="domain" description="Major facilitator superfamily (MFS) profile" evidence="7">
    <location>
        <begin position="35"/>
        <end position="410"/>
    </location>
</feature>
<dbReference type="InterPro" id="IPR052714">
    <property type="entry name" value="MFS_Exporter"/>
</dbReference>
<evidence type="ECO:0000313" key="9">
    <source>
        <dbReference type="Proteomes" id="UP000266482"/>
    </source>
</evidence>
<reference evidence="8 9" key="1">
    <citation type="submission" date="2018-09" db="EMBL/GenBank/DDBJ databases">
        <title>Paenibacillus aracenensis nov. sp. isolated from a cave in southern Spain.</title>
        <authorList>
            <person name="Jurado V."/>
            <person name="Gutierrez-Patricio S."/>
            <person name="Gonzalez-Pimentel J.L."/>
            <person name="Miller A.Z."/>
            <person name="Laiz L."/>
            <person name="Saiz-Jimenez C."/>
        </authorList>
    </citation>
    <scope>NUCLEOTIDE SEQUENCE [LARGE SCALE GENOMIC DNA]</scope>
    <source>
        <strain evidence="8 9">DSM 22867</strain>
    </source>
</reference>
<feature type="transmembrane region" description="Helical" evidence="6">
    <location>
        <begin position="269"/>
        <end position="287"/>
    </location>
</feature>
<accession>A0A3A1UUF7</accession>
<dbReference type="CDD" id="cd17489">
    <property type="entry name" value="MFS_YfcJ_like"/>
    <property type="match status" value="1"/>
</dbReference>
<dbReference type="PANTHER" id="PTHR23531:SF2">
    <property type="entry name" value="PERMEASE"/>
    <property type="match status" value="1"/>
</dbReference>
<keyword evidence="4 6" id="KW-1133">Transmembrane helix</keyword>
<dbReference type="InterPro" id="IPR020846">
    <property type="entry name" value="MFS_dom"/>
</dbReference>
<feature type="transmembrane region" description="Helical" evidence="6">
    <location>
        <begin position="236"/>
        <end position="257"/>
    </location>
</feature>
<evidence type="ECO:0000256" key="4">
    <source>
        <dbReference type="ARBA" id="ARBA00022989"/>
    </source>
</evidence>
<feature type="transmembrane region" description="Helical" evidence="6">
    <location>
        <begin position="356"/>
        <end position="382"/>
    </location>
</feature>
<dbReference type="PROSITE" id="PS50850">
    <property type="entry name" value="MFS"/>
    <property type="match status" value="1"/>
</dbReference>
<evidence type="ECO:0000256" key="1">
    <source>
        <dbReference type="ARBA" id="ARBA00004651"/>
    </source>
</evidence>
<dbReference type="GO" id="GO:0022857">
    <property type="term" value="F:transmembrane transporter activity"/>
    <property type="evidence" value="ECO:0007669"/>
    <property type="project" value="InterPro"/>
</dbReference>
<feature type="transmembrane region" description="Helical" evidence="6">
    <location>
        <begin position="388"/>
        <end position="408"/>
    </location>
</feature>
<comment type="subcellular location">
    <subcellularLocation>
        <location evidence="1">Cell membrane</location>
        <topology evidence="1">Multi-pass membrane protein</topology>
    </subcellularLocation>
</comment>